<protein>
    <submittedName>
        <fullName evidence="1">Uncharacterized protein</fullName>
    </submittedName>
</protein>
<evidence type="ECO:0000313" key="1">
    <source>
        <dbReference type="EMBL" id="ODP37963.1"/>
    </source>
</evidence>
<dbReference type="AlphaFoldDB" id="A0A1E3LW29"/>
<accession>A0A1E3LW29</accession>
<dbReference type="RefSeq" id="WP_069320311.1">
    <property type="nucleotide sequence ID" value="NZ_MDDS01000022.1"/>
</dbReference>
<reference evidence="1 2" key="1">
    <citation type="submission" date="2016-08" db="EMBL/GenBank/DDBJ databases">
        <title>Draft genome of the agarase producing Sphingomonas sp. MCT13.</title>
        <authorList>
            <person name="D'Andrea M.M."/>
            <person name="Rossolini G.M."/>
            <person name="Thaller M.C."/>
        </authorList>
    </citation>
    <scope>NUCLEOTIDE SEQUENCE [LARGE SCALE GENOMIC DNA]</scope>
    <source>
        <strain evidence="1 2">MCT13</strain>
    </source>
</reference>
<proteinExistence type="predicted"/>
<evidence type="ECO:0000313" key="2">
    <source>
        <dbReference type="Proteomes" id="UP000094487"/>
    </source>
</evidence>
<dbReference type="Proteomes" id="UP000094487">
    <property type="component" value="Unassembled WGS sequence"/>
</dbReference>
<sequence>MNREFEIFGKLEAARAKVLNLAETDGMREYFSDGCAFTISELQLSGGAASFIATCTVCTRGGLRIPVYGDFVESGDRSDLDPHAFARTIYAAARQLINDSLVHEKRKAELKSMIETKLAGARLEGIQLDLVSITELPVLASHPNRDGEVYFDITITQPGDDGEIETFHHDAADAEEFGLYVDSKIIAPLKRALAA</sequence>
<comment type="caution">
    <text evidence="1">The sequence shown here is derived from an EMBL/GenBank/DDBJ whole genome shotgun (WGS) entry which is preliminary data.</text>
</comment>
<keyword evidence="2" id="KW-1185">Reference proteome</keyword>
<gene>
    <name evidence="1" type="ORF">BFL28_16350</name>
</gene>
<dbReference type="EMBL" id="MDDS01000022">
    <property type="protein sequence ID" value="ODP37963.1"/>
    <property type="molecule type" value="Genomic_DNA"/>
</dbReference>
<organism evidence="1 2">
    <name type="scientific">Sphingomonas turrisvirgatae</name>
    <dbReference type="NCBI Taxonomy" id="1888892"/>
    <lineage>
        <taxon>Bacteria</taxon>
        <taxon>Pseudomonadati</taxon>
        <taxon>Pseudomonadota</taxon>
        <taxon>Alphaproteobacteria</taxon>
        <taxon>Sphingomonadales</taxon>
        <taxon>Sphingomonadaceae</taxon>
        <taxon>Sphingomonas</taxon>
    </lineage>
</organism>
<name>A0A1E3LW29_9SPHN</name>